<dbReference type="Proteomes" id="UP000017836">
    <property type="component" value="Unassembled WGS sequence"/>
</dbReference>
<dbReference type="InterPro" id="IPR002893">
    <property type="entry name" value="Znf_MYND"/>
</dbReference>
<dbReference type="GO" id="GO:0005737">
    <property type="term" value="C:cytoplasm"/>
    <property type="evidence" value="ECO:0007669"/>
    <property type="project" value="InterPro"/>
</dbReference>
<evidence type="ECO:0000259" key="6">
    <source>
        <dbReference type="PROSITE" id="PS50865"/>
    </source>
</evidence>
<keyword evidence="3" id="KW-0862">Zinc</keyword>
<evidence type="ECO:0000256" key="5">
    <source>
        <dbReference type="SAM" id="MobiDB-lite"/>
    </source>
</evidence>
<evidence type="ECO:0000313" key="7">
    <source>
        <dbReference type="EMBL" id="ERN01085.1"/>
    </source>
</evidence>
<dbReference type="PANTHER" id="PTHR12298">
    <property type="entry name" value="PCDC2 PROGRAMMED CELL DEATH PROTEIN 2 -RELATED"/>
    <property type="match status" value="1"/>
</dbReference>
<dbReference type="eggNOG" id="KOG2061">
    <property type="taxonomic scope" value="Eukaryota"/>
</dbReference>
<dbReference type="Gene3D" id="6.10.140.2220">
    <property type="match status" value="1"/>
</dbReference>
<accession>W1P2A2</accession>
<dbReference type="Pfam" id="PF04194">
    <property type="entry name" value="PDCD2_C"/>
    <property type="match status" value="1"/>
</dbReference>
<feature type="region of interest" description="Disordered" evidence="5">
    <location>
        <begin position="1"/>
        <end position="53"/>
    </location>
</feature>
<dbReference type="PROSITE" id="PS01360">
    <property type="entry name" value="ZF_MYND_1"/>
    <property type="match status" value="1"/>
</dbReference>
<name>W1P2A2_AMBTC</name>
<keyword evidence="2 4" id="KW-0863">Zinc-finger</keyword>
<dbReference type="AlphaFoldDB" id="W1P2A2"/>
<sequence>MVVHLNEHLSSLDIQQEGEAELVSSSSSSEEEEEDEEEEQEEEEAENVTLGFVEKRKNPRTLQRQFFPSKAGGQPAWLEPDNLPTGDSCICDICGGPLQFLLQVYAPISEYEYTFHRTLFVFMCPSMTCLVKDQLEQKNAKSGKIARSVKVFRCQLPRANPFYSPEAPKCTDSPSSIGATLCTWCGTWKGNKICSGCKQANYCSEKHQMIHWRGGHNNDCNKTGASPQSVGCSSRCKTSSKASPIVSNKVASASQWPEYEIINEDESAFFMEDMEAKGLETSLVSQNHMDGALQSLVDKFVGSNDRESWASFQSRIALAPEQVMRYCREVDSKPLWPSLNSRPMDADIPTCEHCGSRRGFEFQVLPQLLYYFHVKNDDDSIDWATIVIHTCGSSCDTGPTYKEEFAWVQLCSTP</sequence>
<feature type="domain" description="MYND-type" evidence="6">
    <location>
        <begin position="182"/>
        <end position="220"/>
    </location>
</feature>
<protein>
    <recommendedName>
        <fullName evidence="6">MYND-type domain-containing protein</fullName>
    </recommendedName>
</protein>
<dbReference type="InterPro" id="IPR007320">
    <property type="entry name" value="PDCD2_C"/>
</dbReference>
<evidence type="ECO:0000256" key="3">
    <source>
        <dbReference type="ARBA" id="ARBA00022833"/>
    </source>
</evidence>
<dbReference type="PANTHER" id="PTHR12298:SF4">
    <property type="entry name" value="PROGRAMMED CELL DEATH PROTEIN 2"/>
    <property type="match status" value="1"/>
</dbReference>
<evidence type="ECO:0000313" key="8">
    <source>
        <dbReference type="Proteomes" id="UP000017836"/>
    </source>
</evidence>
<dbReference type="HOGENOM" id="CLU_034893_2_1_1"/>
<dbReference type="Pfam" id="PF01753">
    <property type="entry name" value="zf-MYND"/>
    <property type="match status" value="1"/>
</dbReference>
<dbReference type="PROSITE" id="PS50865">
    <property type="entry name" value="ZF_MYND_2"/>
    <property type="match status" value="1"/>
</dbReference>
<proteinExistence type="predicted"/>
<dbReference type="GO" id="GO:0008270">
    <property type="term" value="F:zinc ion binding"/>
    <property type="evidence" value="ECO:0007669"/>
    <property type="project" value="UniProtKB-KW"/>
</dbReference>
<dbReference type="OrthoDB" id="443682at2759"/>
<dbReference type="GO" id="GO:2000200">
    <property type="term" value="P:regulation of ribosomal subunit export from nucleus"/>
    <property type="evidence" value="ECO:0007669"/>
    <property type="project" value="EnsemblPlants"/>
</dbReference>
<evidence type="ECO:0000256" key="2">
    <source>
        <dbReference type="ARBA" id="ARBA00022771"/>
    </source>
</evidence>
<gene>
    <name evidence="7" type="ORF">AMTR_s00002p00183560</name>
</gene>
<feature type="compositionally biased region" description="Acidic residues" evidence="5">
    <location>
        <begin position="29"/>
        <end position="46"/>
    </location>
</feature>
<dbReference type="Gramene" id="ERN01085">
    <property type="protein sequence ID" value="ERN01085"/>
    <property type="gene ID" value="AMTR_s00002p00183560"/>
</dbReference>
<organism evidence="7 8">
    <name type="scientific">Amborella trichopoda</name>
    <dbReference type="NCBI Taxonomy" id="13333"/>
    <lineage>
        <taxon>Eukaryota</taxon>
        <taxon>Viridiplantae</taxon>
        <taxon>Streptophyta</taxon>
        <taxon>Embryophyta</taxon>
        <taxon>Tracheophyta</taxon>
        <taxon>Spermatophyta</taxon>
        <taxon>Magnoliopsida</taxon>
        <taxon>Amborellales</taxon>
        <taxon>Amborellaceae</taxon>
        <taxon>Amborella</taxon>
    </lineage>
</organism>
<reference evidence="8" key="1">
    <citation type="journal article" date="2013" name="Science">
        <title>The Amborella genome and the evolution of flowering plants.</title>
        <authorList>
            <consortium name="Amborella Genome Project"/>
        </authorList>
    </citation>
    <scope>NUCLEOTIDE SEQUENCE [LARGE SCALE GENOMIC DNA]</scope>
</reference>
<dbReference type="STRING" id="13333.W1P2A2"/>
<keyword evidence="8" id="KW-1185">Reference proteome</keyword>
<evidence type="ECO:0000256" key="1">
    <source>
        <dbReference type="ARBA" id="ARBA00022723"/>
    </source>
</evidence>
<dbReference type="EMBL" id="KI394767">
    <property type="protein sequence ID" value="ERN01085.1"/>
    <property type="molecule type" value="Genomic_DNA"/>
</dbReference>
<dbReference type="OMA" id="HQVIRYS"/>
<keyword evidence="1" id="KW-0479">Metal-binding</keyword>
<evidence type="ECO:0000256" key="4">
    <source>
        <dbReference type="PROSITE-ProRule" id="PRU00134"/>
    </source>
</evidence>
<dbReference type="KEGG" id="atr:18429161"/>
<dbReference type="SUPFAM" id="SSF144232">
    <property type="entry name" value="HIT/MYND zinc finger-like"/>
    <property type="match status" value="1"/>
</dbReference>